<dbReference type="GO" id="GO:0003700">
    <property type="term" value="F:DNA-binding transcription factor activity"/>
    <property type="evidence" value="ECO:0007669"/>
    <property type="project" value="InterPro"/>
</dbReference>
<evidence type="ECO:0000256" key="1">
    <source>
        <dbReference type="ARBA" id="ARBA00022491"/>
    </source>
</evidence>
<evidence type="ECO:0000259" key="7">
    <source>
        <dbReference type="PROSITE" id="PS01124"/>
    </source>
</evidence>
<dbReference type="EMBL" id="SLXQ01000002">
    <property type="protein sequence ID" value="TCP54848.1"/>
    <property type="molecule type" value="Genomic_DNA"/>
</dbReference>
<dbReference type="CDD" id="cd06124">
    <property type="entry name" value="cupin_NimR-like_N"/>
    <property type="match status" value="1"/>
</dbReference>
<protein>
    <recommendedName>
        <fullName evidence="5">HTH-type transcriptional regulator RipA</fullName>
    </recommendedName>
    <alternativeName>
        <fullName evidence="6">Repressor of iron proteins A</fullName>
    </alternativeName>
</protein>
<dbReference type="InterPro" id="IPR003313">
    <property type="entry name" value="AraC-bd"/>
</dbReference>
<gene>
    <name evidence="8" type="ORF">EV191_10256</name>
</gene>
<dbReference type="Gene3D" id="1.10.10.60">
    <property type="entry name" value="Homeodomain-like"/>
    <property type="match status" value="1"/>
</dbReference>
<reference evidence="8 9" key="1">
    <citation type="submission" date="2019-03" db="EMBL/GenBank/DDBJ databases">
        <title>Genomic Encyclopedia of Type Strains, Phase IV (KMG-IV): sequencing the most valuable type-strain genomes for metagenomic binning, comparative biology and taxonomic classification.</title>
        <authorList>
            <person name="Goeker M."/>
        </authorList>
    </citation>
    <scope>NUCLEOTIDE SEQUENCE [LARGE SCALE GENOMIC DNA]</scope>
    <source>
        <strain evidence="8 9">DSM 45765</strain>
    </source>
</reference>
<dbReference type="FunFam" id="1.10.10.60:FF:000132">
    <property type="entry name" value="AraC family transcriptional regulator"/>
    <property type="match status" value="1"/>
</dbReference>
<proteinExistence type="predicted"/>
<keyword evidence="2" id="KW-0805">Transcription regulation</keyword>
<evidence type="ECO:0000256" key="4">
    <source>
        <dbReference type="ARBA" id="ARBA00023163"/>
    </source>
</evidence>
<evidence type="ECO:0000256" key="2">
    <source>
        <dbReference type="ARBA" id="ARBA00023015"/>
    </source>
</evidence>
<dbReference type="PROSITE" id="PS00041">
    <property type="entry name" value="HTH_ARAC_FAMILY_1"/>
    <property type="match status" value="1"/>
</dbReference>
<dbReference type="InterPro" id="IPR011051">
    <property type="entry name" value="RmlC_Cupin_sf"/>
</dbReference>
<dbReference type="SUPFAM" id="SSF46689">
    <property type="entry name" value="Homeodomain-like"/>
    <property type="match status" value="1"/>
</dbReference>
<dbReference type="PROSITE" id="PS01124">
    <property type="entry name" value="HTH_ARAC_FAMILY_2"/>
    <property type="match status" value="1"/>
</dbReference>
<dbReference type="Pfam" id="PF12833">
    <property type="entry name" value="HTH_18"/>
    <property type="match status" value="1"/>
</dbReference>
<keyword evidence="4" id="KW-0804">Transcription</keyword>
<organism evidence="8 9">
    <name type="scientific">Tamaricihabitans halophyticus</name>
    <dbReference type="NCBI Taxonomy" id="1262583"/>
    <lineage>
        <taxon>Bacteria</taxon>
        <taxon>Bacillati</taxon>
        <taxon>Actinomycetota</taxon>
        <taxon>Actinomycetes</taxon>
        <taxon>Pseudonocardiales</taxon>
        <taxon>Pseudonocardiaceae</taxon>
        <taxon>Tamaricihabitans</taxon>
    </lineage>
</organism>
<sequence length="267" mass="29199">MSLIRHEPAHWSDAVRQQAGAMLFGSLELPAGAWFPRHTHGQHQLVWAARGVAAVNVADAHWLLPPTRALWLPAGVAHRTGAVGKTELRGIYADPARCPVHWSGPRMVLVRPLLRELLEYLADQLIDDAARQRAEAVVFDLLEPVTVTPIAVPLPTDPRALAVARALLADPTDQRTLAGFGSAVGASERTLARLFRGECRMAFGHWRTQARLRAALPYLAEGMPLEAIARRVGYRTPSAFVAAFRRAVGVPPGQYFAADTRPTDRSL</sequence>
<keyword evidence="3 8" id="KW-0238">DNA-binding</keyword>
<evidence type="ECO:0000256" key="3">
    <source>
        <dbReference type="ARBA" id="ARBA00023125"/>
    </source>
</evidence>
<evidence type="ECO:0000313" key="8">
    <source>
        <dbReference type="EMBL" id="TCP54848.1"/>
    </source>
</evidence>
<dbReference type="GO" id="GO:0043565">
    <property type="term" value="F:sequence-specific DNA binding"/>
    <property type="evidence" value="ECO:0007669"/>
    <property type="project" value="InterPro"/>
</dbReference>
<dbReference type="Pfam" id="PF02311">
    <property type="entry name" value="AraC_binding"/>
    <property type="match status" value="1"/>
</dbReference>
<accession>A0A4R2R095</accession>
<dbReference type="InterPro" id="IPR009057">
    <property type="entry name" value="Homeodomain-like_sf"/>
</dbReference>
<evidence type="ECO:0000256" key="5">
    <source>
        <dbReference type="ARBA" id="ARBA00074140"/>
    </source>
</evidence>
<dbReference type="PANTHER" id="PTHR11019:SF199">
    <property type="entry name" value="HTH-TYPE TRANSCRIPTIONAL REGULATOR NIMR"/>
    <property type="match status" value="1"/>
</dbReference>
<comment type="caution">
    <text evidence="8">The sequence shown here is derived from an EMBL/GenBank/DDBJ whole genome shotgun (WGS) entry which is preliminary data.</text>
</comment>
<dbReference type="SMART" id="SM00342">
    <property type="entry name" value="HTH_ARAC"/>
    <property type="match status" value="1"/>
</dbReference>
<keyword evidence="9" id="KW-1185">Reference proteome</keyword>
<dbReference type="Proteomes" id="UP000294911">
    <property type="component" value="Unassembled WGS sequence"/>
</dbReference>
<evidence type="ECO:0000256" key="6">
    <source>
        <dbReference type="ARBA" id="ARBA00079449"/>
    </source>
</evidence>
<evidence type="ECO:0000313" key="9">
    <source>
        <dbReference type="Proteomes" id="UP000294911"/>
    </source>
</evidence>
<dbReference type="InterPro" id="IPR018060">
    <property type="entry name" value="HTH_AraC"/>
</dbReference>
<keyword evidence="1" id="KW-0678">Repressor</keyword>
<dbReference type="SUPFAM" id="SSF51182">
    <property type="entry name" value="RmlC-like cupins"/>
    <property type="match status" value="1"/>
</dbReference>
<feature type="domain" description="HTH araC/xylS-type" evidence="7">
    <location>
        <begin position="158"/>
        <end position="258"/>
    </location>
</feature>
<dbReference type="InterPro" id="IPR014710">
    <property type="entry name" value="RmlC-like_jellyroll"/>
</dbReference>
<dbReference type="PANTHER" id="PTHR11019">
    <property type="entry name" value="HTH-TYPE TRANSCRIPTIONAL REGULATOR NIMR"/>
    <property type="match status" value="1"/>
</dbReference>
<dbReference type="Gene3D" id="2.60.120.10">
    <property type="entry name" value="Jelly Rolls"/>
    <property type="match status" value="1"/>
</dbReference>
<name>A0A4R2R095_9PSEU</name>
<dbReference type="AlphaFoldDB" id="A0A4R2R095"/>
<dbReference type="InterPro" id="IPR018062">
    <property type="entry name" value="HTH_AraC-typ_CS"/>
</dbReference>